<gene>
    <name evidence="7" type="ORF">C8N24_0255</name>
</gene>
<sequence length="372" mass="42272">MARRTYGTGSLRIDGGSWYGSWYGPDGRRVKRKIGPARTPGERDGLTRTQAEKEMRRVRDAEAGTISAPRVTMEQAGEQLSLSLEVKGRKKSHRMTVASDLRNHIVPFFAGKDLGKITVSDIERYIAVKRKTLAMKTIRNHLVTIHSAFEIGLRRGWCSTNPVKLADRPIVRSNQTRIQFLDQEELERLLAIDYPGDAFGSIEPTLYLVAAMTGLRQGELIGMRWRDVDFHARKIRVVAPYVRGEFIDPKSSDSSRSVPMAERVANNLNALRERSLYPRDGDLVFAHPETGKPLDRSKLVRRFKAARDRAEVREITFHELRHTFGTRMAASGVALRRLQYWMGHADIKTTQVYAHYQPDDHEADMIDEAFAA</sequence>
<dbReference type="InterPro" id="IPR044068">
    <property type="entry name" value="CB"/>
</dbReference>
<dbReference type="PANTHER" id="PTHR30349:SF64">
    <property type="entry name" value="PROPHAGE INTEGRASE INTD-RELATED"/>
    <property type="match status" value="1"/>
</dbReference>
<keyword evidence="3" id="KW-0233">DNA recombination</keyword>
<dbReference type="EMBL" id="RBIL01000001">
    <property type="protein sequence ID" value="RKQ90453.1"/>
    <property type="molecule type" value="Genomic_DNA"/>
</dbReference>
<reference evidence="7 8" key="1">
    <citation type="submission" date="2018-10" db="EMBL/GenBank/DDBJ databases">
        <title>Genomic Encyclopedia of Archaeal and Bacterial Type Strains, Phase II (KMG-II): from individual species to whole genera.</title>
        <authorList>
            <person name="Goeker M."/>
        </authorList>
    </citation>
    <scope>NUCLEOTIDE SEQUENCE [LARGE SCALE GENOMIC DNA]</scope>
    <source>
        <strain evidence="7 8">DSM 14954</strain>
    </source>
</reference>
<dbReference type="Gene3D" id="1.10.150.130">
    <property type="match status" value="1"/>
</dbReference>
<keyword evidence="8" id="KW-1185">Reference proteome</keyword>
<name>A0A660L967_9ACTN</name>
<dbReference type="AlphaFoldDB" id="A0A660L967"/>
<feature type="domain" description="Tyr recombinase" evidence="5">
    <location>
        <begin position="176"/>
        <end position="367"/>
    </location>
</feature>
<dbReference type="InterPro" id="IPR010998">
    <property type="entry name" value="Integrase_recombinase_N"/>
</dbReference>
<dbReference type="RefSeq" id="WP_121247067.1">
    <property type="nucleotide sequence ID" value="NZ_RBIL01000001.1"/>
</dbReference>
<dbReference type="PANTHER" id="PTHR30349">
    <property type="entry name" value="PHAGE INTEGRASE-RELATED"/>
    <property type="match status" value="1"/>
</dbReference>
<dbReference type="GO" id="GO:0015074">
    <property type="term" value="P:DNA integration"/>
    <property type="evidence" value="ECO:0007669"/>
    <property type="project" value="InterPro"/>
</dbReference>
<dbReference type="SUPFAM" id="SSF56349">
    <property type="entry name" value="DNA breaking-rejoining enzymes"/>
    <property type="match status" value="1"/>
</dbReference>
<dbReference type="InterPro" id="IPR002104">
    <property type="entry name" value="Integrase_catalytic"/>
</dbReference>
<evidence type="ECO:0000313" key="7">
    <source>
        <dbReference type="EMBL" id="RKQ90453.1"/>
    </source>
</evidence>
<evidence type="ECO:0000256" key="1">
    <source>
        <dbReference type="ARBA" id="ARBA00008857"/>
    </source>
</evidence>
<dbReference type="PROSITE" id="PS51900">
    <property type="entry name" value="CB"/>
    <property type="match status" value="1"/>
</dbReference>
<protein>
    <submittedName>
        <fullName evidence="7">Integrase</fullName>
    </submittedName>
</protein>
<feature type="domain" description="Core-binding (CB)" evidence="6">
    <location>
        <begin position="71"/>
        <end position="153"/>
    </location>
</feature>
<comment type="similarity">
    <text evidence="1">Belongs to the 'phage' integrase family.</text>
</comment>
<dbReference type="PROSITE" id="PS51898">
    <property type="entry name" value="TYR_RECOMBINASE"/>
    <property type="match status" value="1"/>
</dbReference>
<keyword evidence="2 4" id="KW-0238">DNA-binding</keyword>
<dbReference type="InterPro" id="IPR013762">
    <property type="entry name" value="Integrase-like_cat_sf"/>
</dbReference>
<evidence type="ECO:0000259" key="6">
    <source>
        <dbReference type="PROSITE" id="PS51900"/>
    </source>
</evidence>
<evidence type="ECO:0000256" key="3">
    <source>
        <dbReference type="ARBA" id="ARBA00023172"/>
    </source>
</evidence>
<proteinExistence type="inferred from homology"/>
<dbReference type="GO" id="GO:0006310">
    <property type="term" value="P:DNA recombination"/>
    <property type="evidence" value="ECO:0007669"/>
    <property type="project" value="UniProtKB-KW"/>
</dbReference>
<dbReference type="Proteomes" id="UP000278962">
    <property type="component" value="Unassembled WGS sequence"/>
</dbReference>
<evidence type="ECO:0000313" key="8">
    <source>
        <dbReference type="Proteomes" id="UP000278962"/>
    </source>
</evidence>
<organism evidence="7 8">
    <name type="scientific">Solirubrobacter pauli</name>
    <dbReference type="NCBI Taxonomy" id="166793"/>
    <lineage>
        <taxon>Bacteria</taxon>
        <taxon>Bacillati</taxon>
        <taxon>Actinomycetota</taxon>
        <taxon>Thermoleophilia</taxon>
        <taxon>Solirubrobacterales</taxon>
        <taxon>Solirubrobacteraceae</taxon>
        <taxon>Solirubrobacter</taxon>
    </lineage>
</organism>
<dbReference type="Gene3D" id="1.10.443.10">
    <property type="entry name" value="Intergrase catalytic core"/>
    <property type="match status" value="1"/>
</dbReference>
<dbReference type="GO" id="GO:0003677">
    <property type="term" value="F:DNA binding"/>
    <property type="evidence" value="ECO:0007669"/>
    <property type="project" value="UniProtKB-UniRule"/>
</dbReference>
<dbReference type="InterPro" id="IPR011010">
    <property type="entry name" value="DNA_brk_join_enz"/>
</dbReference>
<accession>A0A660L967</accession>
<dbReference type="CDD" id="cd01189">
    <property type="entry name" value="INT_ICEBs1_C_like"/>
    <property type="match status" value="1"/>
</dbReference>
<evidence type="ECO:0000256" key="2">
    <source>
        <dbReference type="ARBA" id="ARBA00023125"/>
    </source>
</evidence>
<evidence type="ECO:0000256" key="4">
    <source>
        <dbReference type="PROSITE-ProRule" id="PRU01248"/>
    </source>
</evidence>
<comment type="caution">
    <text evidence="7">The sequence shown here is derived from an EMBL/GenBank/DDBJ whole genome shotgun (WGS) entry which is preliminary data.</text>
</comment>
<evidence type="ECO:0000259" key="5">
    <source>
        <dbReference type="PROSITE" id="PS51898"/>
    </source>
</evidence>
<dbReference type="Pfam" id="PF00589">
    <property type="entry name" value="Phage_integrase"/>
    <property type="match status" value="1"/>
</dbReference>
<dbReference type="OrthoDB" id="1822491at2"/>
<dbReference type="InterPro" id="IPR050090">
    <property type="entry name" value="Tyrosine_recombinase_XerCD"/>
</dbReference>